<dbReference type="EMBL" id="JANFLP010000001">
    <property type="protein sequence ID" value="MCQ1948606.1"/>
    <property type="molecule type" value="Genomic_DNA"/>
</dbReference>
<name>A0ABT1NLK2_9MICC</name>
<protein>
    <submittedName>
        <fullName evidence="2">Uncharacterized protein</fullName>
    </submittedName>
</protein>
<comment type="caution">
    <text evidence="2">The sequence shown here is derived from an EMBL/GenBank/DDBJ whole genome shotgun (WGS) entry which is preliminary data.</text>
</comment>
<accession>A0ABT1NLK2</accession>
<feature type="transmembrane region" description="Helical" evidence="1">
    <location>
        <begin position="45"/>
        <end position="71"/>
    </location>
</feature>
<feature type="transmembrane region" description="Helical" evidence="1">
    <location>
        <begin position="12"/>
        <end position="33"/>
    </location>
</feature>
<dbReference type="RefSeq" id="WP_255864545.1">
    <property type="nucleotide sequence ID" value="NZ_CP104263.1"/>
</dbReference>
<gene>
    <name evidence="2" type="ORF">NNX28_01520</name>
</gene>
<keyword evidence="1" id="KW-0472">Membrane</keyword>
<evidence type="ECO:0000313" key="2">
    <source>
        <dbReference type="EMBL" id="MCQ1948606.1"/>
    </source>
</evidence>
<evidence type="ECO:0000313" key="3">
    <source>
        <dbReference type="Proteomes" id="UP001206924"/>
    </source>
</evidence>
<keyword evidence="3" id="KW-1185">Reference proteome</keyword>
<keyword evidence="1" id="KW-0812">Transmembrane</keyword>
<proteinExistence type="predicted"/>
<dbReference type="Proteomes" id="UP001206924">
    <property type="component" value="Unassembled WGS sequence"/>
</dbReference>
<reference evidence="2 3" key="1">
    <citation type="submission" date="2022-07" db="EMBL/GenBank/DDBJ databases">
        <title>Novel species in genus Arthrobacter.</title>
        <authorList>
            <person name="Liu Y."/>
        </authorList>
    </citation>
    <scope>NUCLEOTIDE SEQUENCE [LARGE SCALE GENOMIC DNA]</scope>
    <source>
        <strain evidence="3">zg-Y859</strain>
    </source>
</reference>
<evidence type="ECO:0000256" key="1">
    <source>
        <dbReference type="SAM" id="Phobius"/>
    </source>
</evidence>
<organism evidence="2 3">
    <name type="scientific">Arthrobacter jinronghuae</name>
    <dbReference type="NCBI Taxonomy" id="2964609"/>
    <lineage>
        <taxon>Bacteria</taxon>
        <taxon>Bacillati</taxon>
        <taxon>Actinomycetota</taxon>
        <taxon>Actinomycetes</taxon>
        <taxon>Micrococcales</taxon>
        <taxon>Micrococcaceae</taxon>
        <taxon>Arthrobacter</taxon>
    </lineage>
</organism>
<keyword evidence="1" id="KW-1133">Transmembrane helix</keyword>
<sequence length="109" mass="11741">MEQKLLALVRRRTAWIVLAACAAYWLVLAAGFLEAPLGTPPTLMFLWMYCSVMIALGSAPVAVAAVAALVLHHSADRAGAVNGAGPAAPKDKGYSRRLYLLLHRELKKQ</sequence>